<dbReference type="EMBL" id="MW522971">
    <property type="protein sequence ID" value="QTW05529.1"/>
    <property type="molecule type" value="Genomic_DNA"/>
</dbReference>
<organism evidence="1">
    <name type="scientific">uncultured archaeal virus</name>
    <dbReference type="NCBI Taxonomy" id="1960247"/>
    <lineage>
        <taxon>Viruses</taxon>
        <taxon>environmental samples</taxon>
    </lineage>
</organism>
<reference evidence="1" key="1">
    <citation type="journal article" date="2021" name="Nat. Commun.">
        <title>Lytic archaeal viruses infect abundant primary producers in Earth's crust.</title>
        <authorList>
            <person name="Rahlff J."/>
            <person name="Turzynski V."/>
            <person name="Esser S.P."/>
            <person name="Monsees I."/>
            <person name="Bornemann T.L.V."/>
            <person name="Figueroa-Gonzalez P.A."/>
            <person name="Schulz F."/>
            <person name="Woyke T."/>
            <person name="Klingl A."/>
            <person name="Moraru C."/>
            <person name="Probst A.J."/>
        </authorList>
    </citation>
    <scope>NUCLEOTIDE SEQUENCE</scope>
</reference>
<accession>A0A8B0LQC2</accession>
<sequence>MNNIDEDLIFIDDTNNDKLISKKEYFSNVFKRLENNIYLNNIPDKNNKSTTDINKKPLEKNNKIEKLLKISNLLLRELLTLDYKQKDNKKLSSDIKKISSDIKKLIKETNNLIKIINIYNKNNLKK</sequence>
<evidence type="ECO:0000313" key="1">
    <source>
        <dbReference type="EMBL" id="QTW05529.1"/>
    </source>
</evidence>
<proteinExistence type="predicted"/>
<protein>
    <submittedName>
        <fullName evidence="1">Uncharacterized protein</fullName>
    </submittedName>
</protein>
<reference evidence="1" key="2">
    <citation type="submission" date="2021-01" db="EMBL/GenBank/DDBJ databases">
        <authorList>
            <person name="Rahlff J."/>
        </authorList>
    </citation>
    <scope>NUCLEOTIDE SEQUENCE</scope>
</reference>
<name>A0A8B0LQC2_9VIRU</name>